<evidence type="ECO:0000256" key="1">
    <source>
        <dbReference type="ARBA" id="ARBA00022676"/>
    </source>
</evidence>
<dbReference type="Proteomes" id="UP001596119">
    <property type="component" value="Unassembled WGS sequence"/>
</dbReference>
<dbReference type="Gene3D" id="3.40.50.2000">
    <property type="entry name" value="Glycogen Phosphorylase B"/>
    <property type="match status" value="2"/>
</dbReference>
<comment type="caution">
    <text evidence="5">The sequence shown here is derived from an EMBL/GenBank/DDBJ whole genome shotgun (WGS) entry which is preliminary data.</text>
</comment>
<feature type="domain" description="Glycosyltransferase subfamily 4-like N-terminal" evidence="4">
    <location>
        <begin position="8"/>
        <end position="181"/>
    </location>
</feature>
<dbReference type="Pfam" id="PF13692">
    <property type="entry name" value="Glyco_trans_1_4"/>
    <property type="match status" value="1"/>
</dbReference>
<dbReference type="RefSeq" id="WP_379570852.1">
    <property type="nucleotide sequence ID" value="NZ_JBHSQK010000096.1"/>
</dbReference>
<dbReference type="SUPFAM" id="SSF53756">
    <property type="entry name" value="UDP-Glycosyltransferase/glycogen phosphorylase"/>
    <property type="match status" value="1"/>
</dbReference>
<reference evidence="6" key="1">
    <citation type="journal article" date="2019" name="Int. J. Syst. Evol. Microbiol.">
        <title>The Global Catalogue of Microorganisms (GCM) 10K type strain sequencing project: providing services to taxonomists for standard genome sequencing and annotation.</title>
        <authorList>
            <consortium name="The Broad Institute Genomics Platform"/>
            <consortium name="The Broad Institute Genome Sequencing Center for Infectious Disease"/>
            <person name="Wu L."/>
            <person name="Ma J."/>
        </authorList>
    </citation>
    <scope>NUCLEOTIDE SEQUENCE [LARGE SCALE GENOMIC DNA]</scope>
    <source>
        <strain evidence="6">CGMCC 4.7397</strain>
    </source>
</reference>
<dbReference type="EMBL" id="JBHSQK010000096">
    <property type="protein sequence ID" value="MFC5952191.1"/>
    <property type="molecule type" value="Genomic_DNA"/>
</dbReference>
<keyword evidence="1" id="KW-0328">Glycosyltransferase</keyword>
<sequence>MVENIPLGMDHRLRKQVPTLLDAGYRVTVVTRSAPENAPFRAMSGLTLLEHPPFKEPRHAAGYLREYTLAFGWAALLCVRVRLRHPVHVVQFCQPPDIYFPLAWLLRLTGATVVVDQRDLMPELFAARYTLRPAPVLKALRWLERRTQCVADRSIVVNDHLRDRLIGAGANPRCVAVVRNGPLMANIAAACRAVENRDEPGHLLCWAGKMGRQDRLDLLLEVCAELVHRRRRTDCRFLLLGDGECLEDLRRQARSMALEPWVSLPGWLSERELYLRLAEARIGLDTSLQPEVSPVKAMEYMAFGLPVVAFDLPETAATVRDGGVFVPPGDVDAFADAVEALLGHPARRAELGLLGRRRVAEELSWERQAATYLSVMPPPPSGSVIADRQRPHGGVHTSLREWSESDQL</sequence>
<dbReference type="PANTHER" id="PTHR45947:SF3">
    <property type="entry name" value="SULFOQUINOVOSYL TRANSFERASE SQD2"/>
    <property type="match status" value="1"/>
</dbReference>
<feature type="region of interest" description="Disordered" evidence="3">
    <location>
        <begin position="376"/>
        <end position="408"/>
    </location>
</feature>
<evidence type="ECO:0000313" key="5">
    <source>
        <dbReference type="EMBL" id="MFC5952191.1"/>
    </source>
</evidence>
<evidence type="ECO:0000256" key="3">
    <source>
        <dbReference type="SAM" id="MobiDB-lite"/>
    </source>
</evidence>
<dbReference type="InterPro" id="IPR028098">
    <property type="entry name" value="Glyco_trans_4-like_N"/>
</dbReference>
<evidence type="ECO:0000256" key="2">
    <source>
        <dbReference type="ARBA" id="ARBA00022679"/>
    </source>
</evidence>
<protein>
    <submittedName>
        <fullName evidence="5">Glycosyltransferase family 4 protein</fullName>
    </submittedName>
</protein>
<dbReference type="PANTHER" id="PTHR45947">
    <property type="entry name" value="SULFOQUINOVOSYL TRANSFERASE SQD2"/>
    <property type="match status" value="1"/>
</dbReference>
<name>A0ABW1IEN2_9PSEU</name>
<evidence type="ECO:0000259" key="4">
    <source>
        <dbReference type="Pfam" id="PF13579"/>
    </source>
</evidence>
<dbReference type="CDD" id="cd03794">
    <property type="entry name" value="GT4_WbuB-like"/>
    <property type="match status" value="1"/>
</dbReference>
<dbReference type="InterPro" id="IPR050194">
    <property type="entry name" value="Glycosyltransferase_grp1"/>
</dbReference>
<proteinExistence type="predicted"/>
<accession>A0ABW1IEN2</accession>
<evidence type="ECO:0000313" key="6">
    <source>
        <dbReference type="Proteomes" id="UP001596119"/>
    </source>
</evidence>
<keyword evidence="6" id="KW-1185">Reference proteome</keyword>
<feature type="compositionally biased region" description="Basic and acidic residues" evidence="3">
    <location>
        <begin position="398"/>
        <end position="408"/>
    </location>
</feature>
<keyword evidence="2" id="KW-0808">Transferase</keyword>
<gene>
    <name evidence="5" type="ORF">ACFQH9_28395</name>
</gene>
<organism evidence="5 6">
    <name type="scientific">Pseudonocardia lutea</name>
    <dbReference type="NCBI Taxonomy" id="2172015"/>
    <lineage>
        <taxon>Bacteria</taxon>
        <taxon>Bacillati</taxon>
        <taxon>Actinomycetota</taxon>
        <taxon>Actinomycetes</taxon>
        <taxon>Pseudonocardiales</taxon>
        <taxon>Pseudonocardiaceae</taxon>
        <taxon>Pseudonocardia</taxon>
    </lineage>
</organism>
<dbReference type="Pfam" id="PF13579">
    <property type="entry name" value="Glyco_trans_4_4"/>
    <property type="match status" value="1"/>
</dbReference>